<sequence>MFGLEKFSSLLELNRLGNNISLSSPWQPRREFLFSLIVGTTISFA</sequence>
<dbReference type="Proteomes" id="UP000015104">
    <property type="component" value="Unassembled WGS sequence"/>
</dbReference>
<reference evidence="1" key="2">
    <citation type="submission" date="2015-06" db="UniProtKB">
        <authorList>
            <consortium name="EnsemblMetazoa"/>
        </authorList>
    </citation>
    <scope>IDENTIFICATION</scope>
</reference>
<name>T1KL70_TETUR</name>
<reference evidence="2" key="1">
    <citation type="submission" date="2011-08" db="EMBL/GenBank/DDBJ databases">
        <authorList>
            <person name="Rombauts S."/>
        </authorList>
    </citation>
    <scope>NUCLEOTIDE SEQUENCE</scope>
    <source>
        <strain evidence="2">London</strain>
    </source>
</reference>
<evidence type="ECO:0000313" key="1">
    <source>
        <dbReference type="EnsemblMetazoa" id="tetur14g01390.1"/>
    </source>
</evidence>
<dbReference type="HOGENOM" id="CLU_3208232_0_0_1"/>
<keyword evidence="2" id="KW-1185">Reference proteome</keyword>
<dbReference type="AlphaFoldDB" id="T1KL70"/>
<dbReference type="EnsemblMetazoa" id="tetur14g01390.1">
    <property type="protein sequence ID" value="tetur14g01390.1"/>
    <property type="gene ID" value="tetur14g01390"/>
</dbReference>
<proteinExistence type="predicted"/>
<protein>
    <submittedName>
        <fullName evidence="1">Uncharacterized protein</fullName>
    </submittedName>
</protein>
<evidence type="ECO:0000313" key="2">
    <source>
        <dbReference type="Proteomes" id="UP000015104"/>
    </source>
</evidence>
<dbReference type="EMBL" id="CAEY01000210">
    <property type="status" value="NOT_ANNOTATED_CDS"/>
    <property type="molecule type" value="Genomic_DNA"/>
</dbReference>
<organism evidence="1 2">
    <name type="scientific">Tetranychus urticae</name>
    <name type="common">Two-spotted spider mite</name>
    <dbReference type="NCBI Taxonomy" id="32264"/>
    <lineage>
        <taxon>Eukaryota</taxon>
        <taxon>Metazoa</taxon>
        <taxon>Ecdysozoa</taxon>
        <taxon>Arthropoda</taxon>
        <taxon>Chelicerata</taxon>
        <taxon>Arachnida</taxon>
        <taxon>Acari</taxon>
        <taxon>Acariformes</taxon>
        <taxon>Trombidiformes</taxon>
        <taxon>Prostigmata</taxon>
        <taxon>Eleutherengona</taxon>
        <taxon>Raphignathae</taxon>
        <taxon>Tetranychoidea</taxon>
        <taxon>Tetranychidae</taxon>
        <taxon>Tetranychus</taxon>
    </lineage>
</organism>
<accession>T1KL70</accession>